<dbReference type="STRING" id="40571.SAMN05660733_04382"/>
<keyword evidence="2" id="KW-0436">Ligase</keyword>
<dbReference type="OrthoDB" id="9801052at2"/>
<dbReference type="PANTHER" id="PTHR43845">
    <property type="entry name" value="BLR5969 PROTEIN"/>
    <property type="match status" value="1"/>
</dbReference>
<dbReference type="RefSeq" id="WP_051769782.1">
    <property type="nucleotide sequence ID" value="NZ_FWYC01000010.1"/>
</dbReference>
<name>A0A1W2ESF0_9PSEU</name>
<dbReference type="Proteomes" id="UP000192840">
    <property type="component" value="Unassembled WGS sequence"/>
</dbReference>
<dbReference type="EMBL" id="FWYC01000010">
    <property type="protein sequence ID" value="SMD12146.1"/>
    <property type="molecule type" value="Genomic_DNA"/>
</dbReference>
<dbReference type="Pfam" id="PF00501">
    <property type="entry name" value="AMP-binding"/>
    <property type="match status" value="1"/>
</dbReference>
<keyword evidence="3" id="KW-1185">Reference proteome</keyword>
<reference evidence="3" key="1">
    <citation type="submission" date="2017-04" db="EMBL/GenBank/DDBJ databases">
        <authorList>
            <person name="Varghese N."/>
            <person name="Submissions S."/>
        </authorList>
    </citation>
    <scope>NUCLEOTIDE SEQUENCE [LARGE SCALE GENOMIC DNA]</scope>
    <source>
        <strain evidence="3">DSM 44073</strain>
    </source>
</reference>
<protein>
    <submittedName>
        <fullName evidence="2">Phenylacetate-CoA ligase</fullName>
    </submittedName>
</protein>
<dbReference type="Gene3D" id="3.40.50.12780">
    <property type="entry name" value="N-terminal domain of ligase-like"/>
    <property type="match status" value="1"/>
</dbReference>
<dbReference type="SUPFAM" id="SSF56801">
    <property type="entry name" value="Acetyl-CoA synthetase-like"/>
    <property type="match status" value="1"/>
</dbReference>
<dbReference type="GO" id="GO:0016874">
    <property type="term" value="F:ligase activity"/>
    <property type="evidence" value="ECO:0007669"/>
    <property type="project" value="UniProtKB-KW"/>
</dbReference>
<dbReference type="eggNOG" id="COG1541">
    <property type="taxonomic scope" value="Bacteria"/>
</dbReference>
<accession>A0A1W2ESF0</accession>
<proteinExistence type="predicted"/>
<feature type="domain" description="AMP-dependent synthetase/ligase" evidence="1">
    <location>
        <begin position="60"/>
        <end position="243"/>
    </location>
</feature>
<sequence>MTAAITTPADDARPLIPLAADLPALSEKYARFAAADGPVPLAELPVLSKDDFAAVRADVLARARSRDHGTVVFGTGGTTSAPKLSVMPGDLFIEEICAQWQPLRRDDVLLNCNTGSELGSMNPFYNRLAEQCGAAVVPLGGVGGDKLGRWLDFAADCGVTAIGATPSYLATLLEFCAATGRDTSHFRKVVWTGERFSDHAAEVATRLLPDAEYHSVYGSSETWVIGHNGPECDRHTFHPMPYQHVEVDQDRVLVTNTHPRCVNPILRYQIGDRGEFVSCPCGRPDPALRILGRMDQQVKFRSILFVPQELADTALDDPEVRDVQIAVYESGTPGERMHVRIRPAAGADADALCARLRVRLLEEHYRVHGEVAGDEDGFRVRADAEFTRNERTNKTPLLVREES</sequence>
<evidence type="ECO:0000313" key="3">
    <source>
        <dbReference type="Proteomes" id="UP000192840"/>
    </source>
</evidence>
<dbReference type="PANTHER" id="PTHR43845:SF1">
    <property type="entry name" value="BLR5969 PROTEIN"/>
    <property type="match status" value="1"/>
</dbReference>
<organism evidence="2 3">
    <name type="scientific">Lentzea albidocapillata</name>
    <dbReference type="NCBI Taxonomy" id="40571"/>
    <lineage>
        <taxon>Bacteria</taxon>
        <taxon>Bacillati</taxon>
        <taxon>Actinomycetota</taxon>
        <taxon>Actinomycetes</taxon>
        <taxon>Pseudonocardiales</taxon>
        <taxon>Pseudonocardiaceae</taxon>
        <taxon>Lentzea</taxon>
    </lineage>
</organism>
<gene>
    <name evidence="2" type="ORF">SAMN05660733_04382</name>
</gene>
<dbReference type="InterPro" id="IPR000873">
    <property type="entry name" value="AMP-dep_synth/lig_dom"/>
</dbReference>
<evidence type="ECO:0000259" key="1">
    <source>
        <dbReference type="Pfam" id="PF00501"/>
    </source>
</evidence>
<evidence type="ECO:0000313" key="2">
    <source>
        <dbReference type="EMBL" id="SMD12146.1"/>
    </source>
</evidence>
<dbReference type="AlphaFoldDB" id="A0A1W2ESF0"/>
<dbReference type="InterPro" id="IPR042099">
    <property type="entry name" value="ANL_N_sf"/>
</dbReference>